<dbReference type="InterPro" id="IPR003644">
    <property type="entry name" value="Calx_beta"/>
</dbReference>
<keyword evidence="4" id="KW-0406">Ion transport</keyword>
<dbReference type="EMBL" id="BMHP01000002">
    <property type="protein sequence ID" value="GGD76044.1"/>
    <property type="molecule type" value="Genomic_DNA"/>
</dbReference>
<sequence>MVVGRQGQSINPKWRVLKLLLPSLLILMLALPPGTVHALDPSPSGNFTFALAEAKGTEGKSEFTIRVLRKGGTSGQATVNYATSDGTAISGIDYAGKSGTLTFAPGVSEVKLRVGVIDNFDLDGDRDFYVTLSSPSAGAGLGAITNLKLTITDNERAEAGIIAFESDHYTFSEDDGNVEITLTRSPGATGKLSVYVTDQSGTATRGNDYDFDYSVRNVTFAEGELTKTLTFRIVNDILPESDESFKLQFESSGGAVLGAIRETTITITDDDLPSYPGAFTLMGGDEENTIQVYEDAGKISFWISRQDFTRDVVGDVTVDYTLIPDSAAAGSDYADVSGTLVMTGRQTSKGITIPIYDDDEDEGDEHFTIQLSNPTGGAVIGSPGTLDVIIMDNDDAPSAGVIQMKQASYNVDERNENDSDAIVTLVRSGGSDGVVSVELTTSDGTAVSPYEYEGVHQTVTFPAGVVSKEVPIPLYFTDGDKQFSVLLSNATGGASIGPAASSTVLIHDLGLKNGGTLSLLSEAASVDENDIDGNPTRYAYIDVRLKDNFPFYTNPTIDYYATSGTAAAGEDFLLEPGTLEIDVLGKALIPLQILDDDEFEGDESFTITITNPTRGASLGEITTITVTIEDNELAPSPGRIRVKEVVQNTTEDAGTVNVEVSRLFSNGYTGDVSIDYATGVRPGSAAPGSDYGAVSGTLVFKAGEMSKLIAIPVYDDTEQESTEDFYLTLSNPGGGAILDGDLAETRVLIADNDAPPAQLRPGKLYFETPVFNTLEETGPIRMKVLRRSGADGVVSVRYSLIAKTAAPGEDYVDTSGILEFKSGETERTFIIDILDDAVHEQPESFLIQLSDPTGGAVLGPNAQREVVIYDKDQLSR</sequence>
<evidence type="ECO:0000256" key="2">
    <source>
        <dbReference type="ARBA" id="ARBA00022737"/>
    </source>
</evidence>
<feature type="domain" description="Calx-beta" evidence="5">
    <location>
        <begin position="504"/>
        <end position="610"/>
    </location>
</feature>
<reference evidence="6" key="2">
    <citation type="submission" date="2020-09" db="EMBL/GenBank/DDBJ databases">
        <authorList>
            <person name="Sun Q."/>
            <person name="Zhou Y."/>
        </authorList>
    </citation>
    <scope>NUCLEOTIDE SEQUENCE</scope>
    <source>
        <strain evidence="6">CGMCC 1.15178</strain>
    </source>
</reference>
<dbReference type="PANTHER" id="PTHR11878:SF65">
    <property type="entry name" value="NA_CA-EXCHANGE PROTEIN, ISOFORM G"/>
    <property type="match status" value="1"/>
</dbReference>
<dbReference type="PANTHER" id="PTHR11878">
    <property type="entry name" value="SODIUM/CALCIUM EXCHANGER"/>
    <property type="match status" value="1"/>
</dbReference>
<accession>A0A916Z4M3</accession>
<dbReference type="GO" id="GO:0030001">
    <property type="term" value="P:metal ion transport"/>
    <property type="evidence" value="ECO:0007669"/>
    <property type="project" value="TreeGrafter"/>
</dbReference>
<dbReference type="SMART" id="SM00237">
    <property type="entry name" value="Calx_beta"/>
    <property type="match status" value="7"/>
</dbReference>
<evidence type="ECO:0000256" key="1">
    <source>
        <dbReference type="ARBA" id="ARBA00022729"/>
    </source>
</evidence>
<evidence type="ECO:0000259" key="5">
    <source>
        <dbReference type="SMART" id="SM00237"/>
    </source>
</evidence>
<gene>
    <name evidence="6" type="ORF">GCM10010911_37580</name>
</gene>
<dbReference type="RefSeq" id="WP_229750355.1">
    <property type="nucleotide sequence ID" value="NZ_BMHP01000002.1"/>
</dbReference>
<proteinExistence type="predicted"/>
<dbReference type="Proteomes" id="UP000612456">
    <property type="component" value="Unassembled WGS sequence"/>
</dbReference>
<feature type="domain" description="Calx-beta" evidence="5">
    <location>
        <begin position="386"/>
        <end position="488"/>
    </location>
</feature>
<keyword evidence="4" id="KW-0813">Transport</keyword>
<dbReference type="InterPro" id="IPR051171">
    <property type="entry name" value="CaCA"/>
</dbReference>
<dbReference type="Pfam" id="PF03160">
    <property type="entry name" value="Calx-beta"/>
    <property type="match status" value="7"/>
</dbReference>
<keyword evidence="3" id="KW-0106">Calcium</keyword>
<dbReference type="Gene3D" id="2.60.40.2030">
    <property type="match status" value="7"/>
</dbReference>
<feature type="domain" description="Calx-beta" evidence="5">
    <location>
        <begin position="745"/>
        <end position="850"/>
    </location>
</feature>
<keyword evidence="1" id="KW-0732">Signal</keyword>
<organism evidence="6 7">
    <name type="scientific">Paenibacillus nasutitermitis</name>
    <dbReference type="NCBI Taxonomy" id="1652958"/>
    <lineage>
        <taxon>Bacteria</taxon>
        <taxon>Bacillati</taxon>
        <taxon>Bacillota</taxon>
        <taxon>Bacilli</taxon>
        <taxon>Bacillales</taxon>
        <taxon>Paenibacillaceae</taxon>
        <taxon>Paenibacillus</taxon>
    </lineage>
</organism>
<evidence type="ECO:0000313" key="6">
    <source>
        <dbReference type="EMBL" id="GGD76044.1"/>
    </source>
</evidence>
<feature type="domain" description="Calx-beta" evidence="5">
    <location>
        <begin position="624"/>
        <end position="730"/>
    </location>
</feature>
<evidence type="ECO:0000256" key="3">
    <source>
        <dbReference type="ARBA" id="ARBA00022837"/>
    </source>
</evidence>
<evidence type="ECO:0000313" key="7">
    <source>
        <dbReference type="Proteomes" id="UP000612456"/>
    </source>
</evidence>
<keyword evidence="7" id="KW-1185">Reference proteome</keyword>
<comment type="caution">
    <text evidence="6">The sequence shown here is derived from an EMBL/GenBank/DDBJ whole genome shotgun (WGS) entry which is preliminary data.</text>
</comment>
<protein>
    <recommendedName>
        <fullName evidence="5">Calx-beta domain-containing protein</fullName>
    </recommendedName>
</protein>
<dbReference type="InterPro" id="IPR038081">
    <property type="entry name" value="CalX-like_sf"/>
</dbReference>
<evidence type="ECO:0000256" key="4">
    <source>
        <dbReference type="ARBA" id="ARBA00023065"/>
    </source>
</evidence>
<reference evidence="6" key="1">
    <citation type="journal article" date="2014" name="Int. J. Syst. Evol. Microbiol.">
        <title>Complete genome sequence of Corynebacterium casei LMG S-19264T (=DSM 44701T), isolated from a smear-ripened cheese.</title>
        <authorList>
            <consortium name="US DOE Joint Genome Institute (JGI-PGF)"/>
            <person name="Walter F."/>
            <person name="Albersmeier A."/>
            <person name="Kalinowski J."/>
            <person name="Ruckert C."/>
        </authorList>
    </citation>
    <scope>NUCLEOTIDE SEQUENCE</scope>
    <source>
        <strain evidence="6">CGMCC 1.15178</strain>
    </source>
</reference>
<dbReference type="SUPFAM" id="SSF141072">
    <property type="entry name" value="CalX-like"/>
    <property type="match status" value="7"/>
</dbReference>
<dbReference type="GO" id="GO:0007154">
    <property type="term" value="P:cell communication"/>
    <property type="evidence" value="ECO:0007669"/>
    <property type="project" value="InterPro"/>
</dbReference>
<feature type="domain" description="Calx-beta" evidence="5">
    <location>
        <begin position="149"/>
        <end position="250"/>
    </location>
</feature>
<name>A0A916Z4M3_9BACL</name>
<feature type="domain" description="Calx-beta" evidence="5">
    <location>
        <begin position="34"/>
        <end position="133"/>
    </location>
</feature>
<dbReference type="GO" id="GO:0016020">
    <property type="term" value="C:membrane"/>
    <property type="evidence" value="ECO:0007669"/>
    <property type="project" value="InterPro"/>
</dbReference>
<feature type="domain" description="Calx-beta" evidence="5">
    <location>
        <begin position="263"/>
        <end position="372"/>
    </location>
</feature>
<keyword evidence="2" id="KW-0677">Repeat</keyword>
<dbReference type="AlphaFoldDB" id="A0A916Z4M3"/>